<proteinExistence type="predicted"/>
<organism evidence="1">
    <name type="scientific">uncultured Caudovirales phage</name>
    <dbReference type="NCBI Taxonomy" id="2100421"/>
    <lineage>
        <taxon>Viruses</taxon>
        <taxon>Duplodnaviria</taxon>
        <taxon>Heunggongvirae</taxon>
        <taxon>Uroviricota</taxon>
        <taxon>Caudoviricetes</taxon>
        <taxon>Peduoviridae</taxon>
        <taxon>Maltschvirus</taxon>
        <taxon>Maltschvirus maltsch</taxon>
    </lineage>
</organism>
<reference evidence="1" key="1">
    <citation type="submission" date="2020-04" db="EMBL/GenBank/DDBJ databases">
        <authorList>
            <person name="Chiriac C."/>
            <person name="Salcher M."/>
            <person name="Ghai R."/>
            <person name="Kavagutti S V."/>
        </authorList>
    </citation>
    <scope>NUCLEOTIDE SEQUENCE</scope>
</reference>
<accession>A0A6J5MJ01</accession>
<dbReference type="EMBL" id="LR796466">
    <property type="protein sequence ID" value="CAB4146634.1"/>
    <property type="molecule type" value="Genomic_DNA"/>
</dbReference>
<sequence length="60" mass="6655">MGNAPFTKITDKLDRRDALDAYAIAAFVGLLSHSPGTPSKVAEAAWCYAEAMILEWEKRR</sequence>
<evidence type="ECO:0000313" key="1">
    <source>
        <dbReference type="EMBL" id="CAB4146634.1"/>
    </source>
</evidence>
<gene>
    <name evidence="1" type="ORF">UFOVP500_40</name>
</gene>
<name>A0A6J5MJ01_9CAUD</name>
<protein>
    <submittedName>
        <fullName evidence="1">Uncharacterized protein</fullName>
    </submittedName>
</protein>